<dbReference type="InterPro" id="IPR004330">
    <property type="entry name" value="FAR1_DNA_bnd_dom"/>
</dbReference>
<evidence type="ECO:0000259" key="1">
    <source>
        <dbReference type="Pfam" id="PF03101"/>
    </source>
</evidence>
<evidence type="ECO:0000313" key="3">
    <source>
        <dbReference type="Proteomes" id="UP000652761"/>
    </source>
</evidence>
<dbReference type="Proteomes" id="UP000652761">
    <property type="component" value="Unassembled WGS sequence"/>
</dbReference>
<accession>A0A843VPQ6</accession>
<reference evidence="2" key="1">
    <citation type="submission" date="2017-07" db="EMBL/GenBank/DDBJ databases">
        <title>Taro Niue Genome Assembly and Annotation.</title>
        <authorList>
            <person name="Atibalentja N."/>
            <person name="Keating K."/>
            <person name="Fields C.J."/>
        </authorList>
    </citation>
    <scope>NUCLEOTIDE SEQUENCE</scope>
    <source>
        <strain evidence="2">Niue_2</strain>
        <tissue evidence="2">Leaf</tissue>
    </source>
</reference>
<dbReference type="AlphaFoldDB" id="A0A843VPQ6"/>
<keyword evidence="3" id="KW-1185">Reference proteome</keyword>
<dbReference type="EMBL" id="NMUH01002122">
    <property type="protein sequence ID" value="MQL97955.1"/>
    <property type="molecule type" value="Genomic_DNA"/>
</dbReference>
<protein>
    <recommendedName>
        <fullName evidence="1">FAR1 domain-containing protein</fullName>
    </recommendedName>
</protein>
<dbReference type="OrthoDB" id="679274at2759"/>
<name>A0A843VPQ6_COLES</name>
<feature type="domain" description="FAR1" evidence="1">
    <location>
        <begin position="11"/>
        <end position="95"/>
    </location>
</feature>
<dbReference type="Pfam" id="PF03101">
    <property type="entry name" value="FAR1"/>
    <property type="match status" value="1"/>
</dbReference>
<sequence>MIFHTISYAHKFYNAYAKRVGFGITVTDSRRKNDVFIYKRFNCHRGGQSKRGKEMISHRDSSMIGCKASVRVRHDKDTNMYIMYDVISEHNHILHPTAAMYLRSHCKICTLEKVEILNMPSVVALDSRFDAENKADLKSMDTEAYLKTCSPFEKQTATIYTRSIF</sequence>
<evidence type="ECO:0000313" key="2">
    <source>
        <dbReference type="EMBL" id="MQL97955.1"/>
    </source>
</evidence>
<gene>
    <name evidence="2" type="ORF">Taro_030656</name>
</gene>
<feature type="non-terminal residue" evidence="2">
    <location>
        <position position="165"/>
    </location>
</feature>
<dbReference type="PANTHER" id="PTHR46328">
    <property type="entry name" value="FAR-RED IMPAIRED RESPONSIVE (FAR1) FAMILY PROTEIN-RELATED"/>
    <property type="match status" value="1"/>
</dbReference>
<proteinExistence type="predicted"/>
<organism evidence="2 3">
    <name type="scientific">Colocasia esculenta</name>
    <name type="common">Wild taro</name>
    <name type="synonym">Arum esculentum</name>
    <dbReference type="NCBI Taxonomy" id="4460"/>
    <lineage>
        <taxon>Eukaryota</taxon>
        <taxon>Viridiplantae</taxon>
        <taxon>Streptophyta</taxon>
        <taxon>Embryophyta</taxon>
        <taxon>Tracheophyta</taxon>
        <taxon>Spermatophyta</taxon>
        <taxon>Magnoliopsida</taxon>
        <taxon>Liliopsida</taxon>
        <taxon>Araceae</taxon>
        <taxon>Aroideae</taxon>
        <taxon>Colocasieae</taxon>
        <taxon>Colocasia</taxon>
    </lineage>
</organism>
<comment type="caution">
    <text evidence="2">The sequence shown here is derived from an EMBL/GenBank/DDBJ whole genome shotgun (WGS) entry which is preliminary data.</text>
</comment>